<keyword evidence="5 7" id="KW-1133">Transmembrane helix</keyword>
<dbReference type="InterPro" id="IPR013057">
    <property type="entry name" value="AA_transpt_TM"/>
</dbReference>
<dbReference type="AlphaFoldDB" id="A0A078ICQ2"/>
<evidence type="ECO:0000313" key="10">
    <source>
        <dbReference type="EMBL" id="CDY49509.1"/>
    </source>
</evidence>
<keyword evidence="4" id="KW-0029">Amino-acid transport</keyword>
<feature type="transmembrane region" description="Helical" evidence="7">
    <location>
        <begin position="77"/>
        <end position="97"/>
    </location>
</feature>
<dbReference type="PaxDb" id="3708-A0A078ICQ2"/>
<evidence type="ECO:0000256" key="1">
    <source>
        <dbReference type="ARBA" id="ARBA00004370"/>
    </source>
</evidence>
<dbReference type="Gramene" id="CDX87154">
    <property type="protein sequence ID" value="CDX87154"/>
    <property type="gene ID" value="GSBRNA2T00146073001"/>
</dbReference>
<evidence type="ECO:0000256" key="3">
    <source>
        <dbReference type="ARBA" id="ARBA00022692"/>
    </source>
</evidence>
<keyword evidence="6 7" id="KW-0472">Membrane</keyword>
<proteinExistence type="predicted"/>
<dbReference type="Proteomes" id="UP000028999">
    <property type="component" value="Unassembled WGS sequence"/>
</dbReference>
<keyword evidence="2" id="KW-0813">Transport</keyword>
<reference evidence="9" key="2">
    <citation type="submission" date="2014-06" db="EMBL/GenBank/DDBJ databases">
        <authorList>
            <person name="Genoscope - CEA"/>
        </authorList>
    </citation>
    <scope>NUCLEOTIDE SEQUENCE</scope>
</reference>
<name>A0A078ICQ2_BRANA</name>
<dbReference type="GO" id="GO:0016020">
    <property type="term" value="C:membrane"/>
    <property type="evidence" value="ECO:0007669"/>
    <property type="project" value="UniProtKB-SubCell"/>
</dbReference>
<dbReference type="STRING" id="3708.A0A078ICQ2"/>
<keyword evidence="11" id="KW-1185">Reference proteome</keyword>
<protein>
    <submittedName>
        <fullName evidence="9">BnaC02g41880D protein</fullName>
    </submittedName>
    <submittedName>
        <fullName evidence="10">BnaC05g03210D protein</fullName>
    </submittedName>
</protein>
<feature type="transmembrane region" description="Helical" evidence="7">
    <location>
        <begin position="51"/>
        <end position="71"/>
    </location>
</feature>
<dbReference type="Gramene" id="CDY49509">
    <property type="protein sequence ID" value="CDY49509"/>
    <property type="gene ID" value="GSBRNA2T00093195001"/>
</dbReference>
<evidence type="ECO:0000256" key="2">
    <source>
        <dbReference type="ARBA" id="ARBA00022448"/>
    </source>
</evidence>
<dbReference type="Gramene" id="CDX97116">
    <property type="protein sequence ID" value="CDX97116"/>
    <property type="gene ID" value="GSBRNA2T00104101001"/>
</dbReference>
<sequence length="139" mass="15732">MGFQVYSQPIFAAMERVLTERYPQNKLISKFYGFKLPSSRGVTVTLSPMRLCLRTTYVVIITGVSILFPYFNEVLGVLGAVGFWPLAVYFPVEMCILQKKIPVWTRQWILLRAFSFVCLLVSVLALVGSIYGLVAAKLR</sequence>
<evidence type="ECO:0000256" key="6">
    <source>
        <dbReference type="ARBA" id="ARBA00023136"/>
    </source>
</evidence>
<evidence type="ECO:0000313" key="9">
    <source>
        <dbReference type="EMBL" id="CDY47003.1"/>
    </source>
</evidence>
<keyword evidence="3 7" id="KW-0812">Transmembrane</keyword>
<accession>A0A078ICQ2</accession>
<reference evidence="9 11" key="1">
    <citation type="journal article" date="2014" name="Science">
        <title>Plant genetics. Early allopolyploid evolution in the post-Neolithic Brassica napus oilseed genome.</title>
        <authorList>
            <person name="Chalhoub B."/>
            <person name="Denoeud F."/>
            <person name="Liu S."/>
            <person name="Parkin I.A."/>
            <person name="Tang H."/>
            <person name="Wang X."/>
            <person name="Chiquet J."/>
            <person name="Belcram H."/>
            <person name="Tong C."/>
            <person name="Samans B."/>
            <person name="Correa M."/>
            <person name="Da Silva C."/>
            <person name="Just J."/>
            <person name="Falentin C."/>
            <person name="Koh C.S."/>
            <person name="Le Clainche I."/>
            <person name="Bernard M."/>
            <person name="Bento P."/>
            <person name="Noel B."/>
            <person name="Labadie K."/>
            <person name="Alberti A."/>
            <person name="Charles M."/>
            <person name="Arnaud D."/>
            <person name="Guo H."/>
            <person name="Daviaud C."/>
            <person name="Alamery S."/>
            <person name="Jabbari K."/>
            <person name="Zhao M."/>
            <person name="Edger P.P."/>
            <person name="Chelaifa H."/>
            <person name="Tack D."/>
            <person name="Lassalle G."/>
            <person name="Mestiri I."/>
            <person name="Schnel N."/>
            <person name="Le Paslier M.C."/>
            <person name="Fan G."/>
            <person name="Renault V."/>
            <person name="Bayer P.E."/>
            <person name="Golicz A.A."/>
            <person name="Manoli S."/>
            <person name="Lee T.H."/>
            <person name="Thi V.H."/>
            <person name="Chalabi S."/>
            <person name="Hu Q."/>
            <person name="Fan C."/>
            <person name="Tollenaere R."/>
            <person name="Lu Y."/>
            <person name="Battail C."/>
            <person name="Shen J."/>
            <person name="Sidebottom C.H."/>
            <person name="Wang X."/>
            <person name="Canaguier A."/>
            <person name="Chauveau A."/>
            <person name="Berard A."/>
            <person name="Deniot G."/>
            <person name="Guan M."/>
            <person name="Liu Z."/>
            <person name="Sun F."/>
            <person name="Lim Y.P."/>
            <person name="Lyons E."/>
            <person name="Town C.D."/>
            <person name="Bancroft I."/>
            <person name="Wang X."/>
            <person name="Meng J."/>
            <person name="Ma J."/>
            <person name="Pires J.C."/>
            <person name="King G.J."/>
            <person name="Brunel D."/>
            <person name="Delourme R."/>
            <person name="Renard M."/>
            <person name="Aury J.M."/>
            <person name="Adams K.L."/>
            <person name="Batley J."/>
            <person name="Snowdon R.J."/>
            <person name="Tost J."/>
            <person name="Edwards D."/>
            <person name="Zhou Y."/>
            <person name="Hua W."/>
            <person name="Sharpe A.G."/>
            <person name="Paterson A.H."/>
            <person name="Guan C."/>
            <person name="Wincker P."/>
        </authorList>
    </citation>
    <scope>NUCLEOTIDE SEQUENCE [LARGE SCALE GENOMIC DNA]</scope>
    <source>
        <strain evidence="11">cv. Darmor-bzh</strain>
    </source>
</reference>
<dbReference type="Gramene" id="CDY47003">
    <property type="protein sequence ID" value="CDY47003"/>
    <property type="gene ID" value="GSBRNA2T00086509001"/>
</dbReference>
<dbReference type="GO" id="GO:0006865">
    <property type="term" value="P:amino acid transport"/>
    <property type="evidence" value="ECO:0007669"/>
    <property type="project" value="UniProtKB-KW"/>
</dbReference>
<feature type="domain" description="Amino acid transporter transmembrane" evidence="8">
    <location>
        <begin position="2"/>
        <end position="134"/>
    </location>
</feature>
<organism evidence="9 11">
    <name type="scientific">Brassica napus</name>
    <name type="common">Rape</name>
    <dbReference type="NCBI Taxonomy" id="3708"/>
    <lineage>
        <taxon>Eukaryota</taxon>
        <taxon>Viridiplantae</taxon>
        <taxon>Streptophyta</taxon>
        <taxon>Embryophyta</taxon>
        <taxon>Tracheophyta</taxon>
        <taxon>Spermatophyta</taxon>
        <taxon>Magnoliopsida</taxon>
        <taxon>eudicotyledons</taxon>
        <taxon>Gunneridae</taxon>
        <taxon>Pentapetalae</taxon>
        <taxon>rosids</taxon>
        <taxon>malvids</taxon>
        <taxon>Brassicales</taxon>
        <taxon>Brassicaceae</taxon>
        <taxon>Brassiceae</taxon>
        <taxon>Brassica</taxon>
    </lineage>
</organism>
<evidence type="ECO:0000256" key="5">
    <source>
        <dbReference type="ARBA" id="ARBA00022989"/>
    </source>
</evidence>
<evidence type="ECO:0000256" key="4">
    <source>
        <dbReference type="ARBA" id="ARBA00022970"/>
    </source>
</evidence>
<comment type="subcellular location">
    <subcellularLocation>
        <location evidence="1">Membrane</location>
    </subcellularLocation>
</comment>
<evidence type="ECO:0000256" key="7">
    <source>
        <dbReference type="SAM" id="Phobius"/>
    </source>
</evidence>
<feature type="transmembrane region" description="Helical" evidence="7">
    <location>
        <begin position="109"/>
        <end position="134"/>
    </location>
</feature>
<dbReference type="OMA" id="MATEPIY"/>
<dbReference type="PANTHER" id="PTHR48017">
    <property type="entry name" value="OS05G0424000 PROTEIN-RELATED"/>
    <property type="match status" value="1"/>
</dbReference>
<dbReference type="Gramene" id="CDY01908">
    <property type="protein sequence ID" value="CDY01908"/>
    <property type="gene ID" value="GSBRNA2T00113105001"/>
</dbReference>
<evidence type="ECO:0000259" key="8">
    <source>
        <dbReference type="Pfam" id="PF01490"/>
    </source>
</evidence>
<dbReference type="EMBL" id="LK032694">
    <property type="protein sequence ID" value="CDY47003.1"/>
    <property type="molecule type" value="Genomic_DNA"/>
</dbReference>
<dbReference type="Pfam" id="PF01490">
    <property type="entry name" value="Aa_trans"/>
    <property type="match status" value="1"/>
</dbReference>
<evidence type="ECO:0000313" key="11">
    <source>
        <dbReference type="Proteomes" id="UP000028999"/>
    </source>
</evidence>
<gene>
    <name evidence="9" type="primary">BnaC02g41880D</name>
    <name evidence="10" type="synonym">BnaC05g03210D</name>
    <name evidence="9" type="ORF">GSBRNA2T00086509001</name>
    <name evidence="10" type="ORF">GSBRNA2T00093195001</name>
</gene>
<dbReference type="EMBL" id="LK032838">
    <property type="protein sequence ID" value="CDY49509.1"/>
    <property type="molecule type" value="Genomic_DNA"/>
</dbReference>